<gene>
    <name evidence="1" type="primary">sle_42000</name>
</gene>
<name>A0A0F7VT39_STRLW</name>
<dbReference type="Proteomes" id="UP000035016">
    <property type="component" value="Chromosome Chromosome"/>
</dbReference>
<evidence type="ECO:0000313" key="2">
    <source>
        <dbReference type="Proteomes" id="UP000035016"/>
    </source>
</evidence>
<proteinExistence type="predicted"/>
<dbReference type="KEGG" id="sle:sle_42000"/>
<protein>
    <submittedName>
        <fullName evidence="1">Uncharacterized protein</fullName>
    </submittedName>
</protein>
<evidence type="ECO:0000313" key="1">
    <source>
        <dbReference type="EMBL" id="CQR63659.1"/>
    </source>
</evidence>
<dbReference type="AlphaFoldDB" id="A0A0F7VT39"/>
<accession>A0A0F7VT39</accession>
<organism evidence="1 2">
    <name type="scientific">Streptomyces leeuwenhoekii</name>
    <dbReference type="NCBI Taxonomy" id="1437453"/>
    <lineage>
        <taxon>Bacteria</taxon>
        <taxon>Bacillati</taxon>
        <taxon>Actinomycetota</taxon>
        <taxon>Actinomycetes</taxon>
        <taxon>Kitasatosporales</taxon>
        <taxon>Streptomycetaceae</taxon>
        <taxon>Streptomyces</taxon>
    </lineage>
</organism>
<dbReference type="EMBL" id="LN831790">
    <property type="protein sequence ID" value="CQR63659.1"/>
    <property type="molecule type" value="Genomic_DNA"/>
</dbReference>
<reference evidence="1 2" key="1">
    <citation type="submission" date="2015-02" db="EMBL/GenBank/DDBJ databases">
        <authorList>
            <person name="Gomez-Escribano P.J."/>
        </authorList>
    </citation>
    <scope>NUCLEOTIDE SEQUENCE [LARGE SCALE GENOMIC DNA]</scope>
    <source>
        <strain evidence="2">C34 (DSM 42122 / NRRL B-24963)</strain>
    </source>
</reference>
<sequence length="38" mass="4479">MTQFVELRSVDVVPDDERHGRAFSRFTPWSVINWPTTT</sequence>